<evidence type="ECO:0000313" key="4">
    <source>
        <dbReference type="Proteomes" id="UP001497522"/>
    </source>
</evidence>
<dbReference type="SUPFAM" id="SSF63825">
    <property type="entry name" value="YWTD domain"/>
    <property type="match status" value="1"/>
</dbReference>
<feature type="domain" description="Threonyl/alanyl tRNA synthetase SAD" evidence="2">
    <location>
        <begin position="107"/>
        <end position="151"/>
    </location>
</feature>
<dbReference type="EMBL" id="OZ023716">
    <property type="protein sequence ID" value="CAK9865633.1"/>
    <property type="molecule type" value="Genomic_DNA"/>
</dbReference>
<dbReference type="InterPro" id="IPR012947">
    <property type="entry name" value="tRNA_SAD"/>
</dbReference>
<dbReference type="Proteomes" id="UP001497522">
    <property type="component" value="Chromosome 15"/>
</dbReference>
<sequence>MGGGRKFVSAICVRRLHHIAARDGSATRQFSVSKNSFQSMSTVSLLRALAGSGSISALTTKAVKEGTTIEPLGGVVDPEVQADTTCCRFLEFYSAQGNKILPSSTPIRVISVPGIPMELCGGTHVSNNTAEIPRWKMISDQGIAAGVQCVQALAQRTVIEEVCAAQNESSSLRIELLSPTEETKPNTQHTRFIEDSHSGSHGFDTLLCYPGSVSTDGEQERVFISDTLHNRVIITDRDGTVIDCIGSVAGFEDGPFETSQLHSPASTSFHAETNCLFIADCENHAIRKADLSNRVLQTVYPLPAVPTRAGTIQSLLHWLGFTKSEPHEEGKEEGKKKKLSFPWHLVMVSSTELIIASYGFKNLWTIDVESGATSEDTNQEPHEIAQTFLAFKSQAESVRGGNWDHACEKLESMGFTNLVSQVSTLKDCVIFSDPEKEQVLKMDLRTGSISSLEFSNLGLLGLPSWWSLPVNLQFSSRWVCSKRHYLDKLVSQSFRNICSSFWLGSAGTCLISVDVSIPRGTSLVEPVSEGSVWRQGRGCLVELSVLGGDLAARKTTAAQQYVDDLIYLSHGDDESSEESLPIPKPSAASGLPLFSLVNATRGTGEVVFDAVLYLKHTGPPKGFSSSSSSSDQRLPTMPGTTTGAERPSSSTPAAATDFSNAELLLPPPLRRPPSLFKNAKQLHDFPEGTVLLKHLHLRVRLEVSDEAPEDDNNMVQIHIRL</sequence>
<dbReference type="InterPro" id="IPR018163">
    <property type="entry name" value="Thr/Ala-tRNA-synth_IIc_edit"/>
</dbReference>
<organism evidence="3 4">
    <name type="scientific">Sphagnum jensenii</name>
    <dbReference type="NCBI Taxonomy" id="128206"/>
    <lineage>
        <taxon>Eukaryota</taxon>
        <taxon>Viridiplantae</taxon>
        <taxon>Streptophyta</taxon>
        <taxon>Embryophyta</taxon>
        <taxon>Bryophyta</taxon>
        <taxon>Sphagnophytina</taxon>
        <taxon>Sphagnopsida</taxon>
        <taxon>Sphagnales</taxon>
        <taxon>Sphagnaceae</taxon>
        <taxon>Sphagnum</taxon>
    </lineage>
</organism>
<evidence type="ECO:0000259" key="2">
    <source>
        <dbReference type="SMART" id="SM00863"/>
    </source>
</evidence>
<feature type="region of interest" description="Disordered" evidence="1">
    <location>
        <begin position="619"/>
        <end position="654"/>
    </location>
</feature>
<keyword evidence="4" id="KW-1185">Reference proteome</keyword>
<name>A0ABP1AT05_9BRYO</name>
<gene>
    <name evidence="3" type="ORF">CSSPJE1EN2_LOCUS8628</name>
</gene>
<protein>
    <recommendedName>
        <fullName evidence="2">Threonyl/alanyl tRNA synthetase SAD domain-containing protein</fullName>
    </recommendedName>
</protein>
<dbReference type="PANTHER" id="PTHR46388:SF2">
    <property type="entry name" value="NHL REPEAT-CONTAINING PROTEIN 2"/>
    <property type="match status" value="1"/>
</dbReference>
<accession>A0ABP1AT05</accession>
<dbReference type="SMART" id="SM00863">
    <property type="entry name" value="tRNA_SAD"/>
    <property type="match status" value="1"/>
</dbReference>
<evidence type="ECO:0000256" key="1">
    <source>
        <dbReference type="SAM" id="MobiDB-lite"/>
    </source>
</evidence>
<dbReference type="InterPro" id="IPR011042">
    <property type="entry name" value="6-blade_b-propeller_TolB-like"/>
</dbReference>
<reference evidence="3" key="1">
    <citation type="submission" date="2024-03" db="EMBL/GenBank/DDBJ databases">
        <authorList>
            <consortium name="ELIXIR-Norway"/>
            <consortium name="Elixir Norway"/>
        </authorList>
    </citation>
    <scope>NUCLEOTIDE SEQUENCE</scope>
</reference>
<dbReference type="SUPFAM" id="SSF55186">
    <property type="entry name" value="ThrRS/AlaRS common domain"/>
    <property type="match status" value="1"/>
</dbReference>
<dbReference type="Gene3D" id="3.30.980.10">
    <property type="entry name" value="Threonyl-trna Synthetase, Chain A, domain 2"/>
    <property type="match status" value="1"/>
</dbReference>
<dbReference type="Pfam" id="PF07973">
    <property type="entry name" value="tRNA_SAD"/>
    <property type="match status" value="1"/>
</dbReference>
<dbReference type="Gene3D" id="2.120.10.30">
    <property type="entry name" value="TolB, C-terminal domain"/>
    <property type="match status" value="1"/>
</dbReference>
<feature type="compositionally biased region" description="Polar residues" evidence="1">
    <location>
        <begin position="638"/>
        <end position="654"/>
    </location>
</feature>
<proteinExistence type="predicted"/>
<dbReference type="PANTHER" id="PTHR46388">
    <property type="entry name" value="NHL REPEAT-CONTAINING PROTEIN 2"/>
    <property type="match status" value="1"/>
</dbReference>
<evidence type="ECO:0000313" key="3">
    <source>
        <dbReference type="EMBL" id="CAK9865633.1"/>
    </source>
</evidence>